<comment type="caution">
    <text evidence="12">The sequence shown here is derived from an EMBL/GenBank/DDBJ whole genome shotgun (WGS) entry which is preliminary data.</text>
</comment>
<evidence type="ECO:0000259" key="11">
    <source>
        <dbReference type="Pfam" id="PF23493"/>
    </source>
</evidence>
<feature type="binding site" evidence="9">
    <location>
        <position position="278"/>
    </location>
    <ligand>
        <name>ATP</name>
        <dbReference type="ChEBI" id="CHEBI:30616"/>
    </ligand>
</feature>
<organism evidence="12 13">
    <name type="scientific">candidate division Kazan bacterium</name>
    <dbReference type="NCBI Taxonomy" id="2202143"/>
    <lineage>
        <taxon>Bacteria</taxon>
        <taxon>Bacteria division Kazan-3B-28</taxon>
    </lineage>
</organism>
<evidence type="ECO:0000256" key="4">
    <source>
        <dbReference type="ARBA" id="ARBA00022741"/>
    </source>
</evidence>
<feature type="short sequence motif" description="'KMSKS' region" evidence="9">
    <location>
        <begin position="275"/>
        <end position="279"/>
    </location>
</feature>
<dbReference type="GO" id="GO:0005524">
    <property type="term" value="F:ATP binding"/>
    <property type="evidence" value="ECO:0007669"/>
    <property type="project" value="UniProtKB-UniRule"/>
</dbReference>
<evidence type="ECO:0000256" key="6">
    <source>
        <dbReference type="ARBA" id="ARBA00022840"/>
    </source>
</evidence>
<dbReference type="InterPro" id="IPR024909">
    <property type="entry name" value="Cys-tRNA/MSH_ligase"/>
</dbReference>
<keyword evidence="4 9" id="KW-0547">Nucleotide-binding</keyword>
<sequence length="452" mass="51019">MMIKLYNTLTKKKQPFKPLKDKVVGLYACGPTVYRAAHIGNLSIYIFEDILRRTLEFNGYKVNHIMNITDVGHLTSDADTGQDKVEQAAKEAGKTASEITQHFADLFVKDLKRLNIELPQKFAWASKYIKEQIELIKRLEKKGYTYKTNDGIYFDTDKFKEYGVLGGAGAGKARVKHSRGKKRETDFALWKFSRVGEKRQQEWPSPWGVGYPGWHVECSAISAAELGQPFDIHAGGEDHIAIHHNNEIAQSQAAYGKPLAKFWIHGAFTLVNRAKMAKSRGNAIVLDDIIAEGFDPLAFRYLVVASHYRRKLNFSAAAMKNASRSLEKLRSVFSVRAKGGRVCQKYKRSFLAAINNDLNMSKAFEVVWSLVRTPAKTLADKQATLLDFDQVLGLDLKNYSVVIPAEVKKLVAKREIARKKKDFRLADKLRRDILNKGFAVEDTAEGSKITKK</sequence>
<dbReference type="GO" id="GO:0006423">
    <property type="term" value="P:cysteinyl-tRNA aminoacylation"/>
    <property type="evidence" value="ECO:0007669"/>
    <property type="project" value="UniProtKB-UniRule"/>
</dbReference>
<comment type="catalytic activity">
    <reaction evidence="9">
        <text>tRNA(Cys) + L-cysteine + ATP = L-cysteinyl-tRNA(Cys) + AMP + diphosphate</text>
        <dbReference type="Rhea" id="RHEA:17773"/>
        <dbReference type="Rhea" id="RHEA-COMP:9661"/>
        <dbReference type="Rhea" id="RHEA-COMP:9679"/>
        <dbReference type="ChEBI" id="CHEBI:30616"/>
        <dbReference type="ChEBI" id="CHEBI:33019"/>
        <dbReference type="ChEBI" id="CHEBI:35235"/>
        <dbReference type="ChEBI" id="CHEBI:78442"/>
        <dbReference type="ChEBI" id="CHEBI:78517"/>
        <dbReference type="ChEBI" id="CHEBI:456215"/>
        <dbReference type="EC" id="6.1.1.16"/>
    </reaction>
</comment>
<dbReference type="GO" id="GO:0004817">
    <property type="term" value="F:cysteine-tRNA ligase activity"/>
    <property type="evidence" value="ECO:0007669"/>
    <property type="project" value="UniProtKB-UniRule"/>
</dbReference>
<dbReference type="Gene3D" id="3.40.50.620">
    <property type="entry name" value="HUPs"/>
    <property type="match status" value="1"/>
</dbReference>
<comment type="subunit">
    <text evidence="1 9">Monomer.</text>
</comment>
<gene>
    <name evidence="9" type="primary">cysS</name>
    <name evidence="12" type="ORF">DRH29_02200</name>
</gene>
<comment type="subcellular location">
    <subcellularLocation>
        <location evidence="9">Cytoplasm</location>
    </subcellularLocation>
</comment>
<dbReference type="GO" id="GO:0005829">
    <property type="term" value="C:cytosol"/>
    <property type="evidence" value="ECO:0007669"/>
    <property type="project" value="TreeGrafter"/>
</dbReference>
<dbReference type="Proteomes" id="UP000281261">
    <property type="component" value="Unassembled WGS sequence"/>
</dbReference>
<evidence type="ECO:0000256" key="1">
    <source>
        <dbReference type="ARBA" id="ARBA00011245"/>
    </source>
</evidence>
<dbReference type="EMBL" id="QMNG01000005">
    <property type="protein sequence ID" value="RLC37388.1"/>
    <property type="molecule type" value="Genomic_DNA"/>
</dbReference>
<comment type="cofactor">
    <cofactor evidence="9">
        <name>Zn(2+)</name>
        <dbReference type="ChEBI" id="CHEBI:29105"/>
    </cofactor>
    <text evidence="9">Binds 1 zinc ion per subunit.</text>
</comment>
<evidence type="ECO:0000313" key="12">
    <source>
        <dbReference type="EMBL" id="RLC37388.1"/>
    </source>
</evidence>
<feature type="short sequence motif" description="'HIGH' region" evidence="9">
    <location>
        <begin position="31"/>
        <end position="41"/>
    </location>
</feature>
<evidence type="ECO:0000313" key="13">
    <source>
        <dbReference type="Proteomes" id="UP000281261"/>
    </source>
</evidence>
<dbReference type="InterPro" id="IPR056411">
    <property type="entry name" value="CysS_C"/>
</dbReference>
<proteinExistence type="inferred from homology"/>
<dbReference type="Pfam" id="PF23493">
    <property type="entry name" value="CysS_C"/>
    <property type="match status" value="1"/>
</dbReference>
<comment type="similarity">
    <text evidence="9">Belongs to the class-I aminoacyl-tRNA synthetase family.</text>
</comment>
<keyword evidence="7 9" id="KW-0648">Protein biosynthesis</keyword>
<keyword evidence="8 9" id="KW-0030">Aminoacyl-tRNA synthetase</keyword>
<evidence type="ECO:0000256" key="8">
    <source>
        <dbReference type="ARBA" id="ARBA00023146"/>
    </source>
</evidence>
<dbReference type="InterPro" id="IPR032678">
    <property type="entry name" value="tRNA-synt_1_cat_dom"/>
</dbReference>
<feature type="domain" description="tRNA synthetases class I catalytic" evidence="10">
    <location>
        <begin position="16"/>
        <end position="323"/>
    </location>
</feature>
<dbReference type="PRINTS" id="PR00983">
    <property type="entry name" value="TRNASYNTHCYS"/>
</dbReference>
<evidence type="ECO:0000256" key="2">
    <source>
        <dbReference type="ARBA" id="ARBA00022598"/>
    </source>
</evidence>
<keyword evidence="9" id="KW-0963">Cytoplasm</keyword>
<dbReference type="AlphaFoldDB" id="A0A420ZCZ3"/>
<dbReference type="InterPro" id="IPR014729">
    <property type="entry name" value="Rossmann-like_a/b/a_fold"/>
</dbReference>
<evidence type="ECO:0000256" key="5">
    <source>
        <dbReference type="ARBA" id="ARBA00022833"/>
    </source>
</evidence>
<evidence type="ECO:0000256" key="7">
    <source>
        <dbReference type="ARBA" id="ARBA00022917"/>
    </source>
</evidence>
<dbReference type="PANTHER" id="PTHR10890">
    <property type="entry name" value="CYSTEINYL-TRNA SYNTHETASE"/>
    <property type="match status" value="1"/>
</dbReference>
<protein>
    <recommendedName>
        <fullName evidence="9">Cysteine--tRNA ligase</fullName>
        <ecNumber evidence="9">6.1.1.16</ecNumber>
    </recommendedName>
    <alternativeName>
        <fullName evidence="9">Cysteinyl-tRNA synthetase</fullName>
        <shortName evidence="9">CysRS</shortName>
    </alternativeName>
</protein>
<keyword evidence="2 9" id="KW-0436">Ligase</keyword>
<dbReference type="InterPro" id="IPR009080">
    <property type="entry name" value="tRNAsynth_Ia_anticodon-bd"/>
</dbReference>
<feature type="binding site" evidence="9">
    <location>
        <position position="243"/>
    </location>
    <ligand>
        <name>Zn(2+)</name>
        <dbReference type="ChEBI" id="CHEBI:29105"/>
    </ligand>
</feature>
<feature type="binding site" evidence="9">
    <location>
        <position position="218"/>
    </location>
    <ligand>
        <name>Zn(2+)</name>
        <dbReference type="ChEBI" id="CHEBI:29105"/>
    </ligand>
</feature>
<dbReference type="InterPro" id="IPR015803">
    <property type="entry name" value="Cys-tRNA-ligase"/>
</dbReference>
<dbReference type="Gene3D" id="1.20.120.640">
    <property type="entry name" value="Anticodon-binding domain of a subclass of class I aminoacyl-tRNA synthetases"/>
    <property type="match status" value="1"/>
</dbReference>
<feature type="domain" description="Cysteinyl-tRNA ligase anticodon binding" evidence="11">
    <location>
        <begin position="403"/>
        <end position="443"/>
    </location>
</feature>
<keyword evidence="5 9" id="KW-0862">Zinc</keyword>
<keyword evidence="6 9" id="KW-0067">ATP-binding</keyword>
<name>A0A420ZCZ3_UNCK3</name>
<dbReference type="SUPFAM" id="SSF52374">
    <property type="entry name" value="Nucleotidylyl transferase"/>
    <property type="match status" value="1"/>
</dbReference>
<dbReference type="CDD" id="cd00672">
    <property type="entry name" value="CysRS_core"/>
    <property type="match status" value="1"/>
</dbReference>
<dbReference type="PANTHER" id="PTHR10890:SF3">
    <property type="entry name" value="CYSTEINE--TRNA LIGASE, CYTOPLASMIC"/>
    <property type="match status" value="1"/>
</dbReference>
<evidence type="ECO:0000259" key="10">
    <source>
        <dbReference type="Pfam" id="PF01406"/>
    </source>
</evidence>
<feature type="binding site" evidence="9">
    <location>
        <position position="29"/>
    </location>
    <ligand>
        <name>Zn(2+)</name>
        <dbReference type="ChEBI" id="CHEBI:29105"/>
    </ligand>
</feature>
<dbReference type="Pfam" id="PF01406">
    <property type="entry name" value="tRNA-synt_1e"/>
    <property type="match status" value="1"/>
</dbReference>
<dbReference type="NCBIfam" id="TIGR00435">
    <property type="entry name" value="cysS"/>
    <property type="match status" value="1"/>
</dbReference>
<evidence type="ECO:0000256" key="3">
    <source>
        <dbReference type="ARBA" id="ARBA00022723"/>
    </source>
</evidence>
<dbReference type="EC" id="6.1.1.16" evidence="9"/>
<feature type="binding site" evidence="9">
    <location>
        <position position="247"/>
    </location>
    <ligand>
        <name>Zn(2+)</name>
        <dbReference type="ChEBI" id="CHEBI:29105"/>
    </ligand>
</feature>
<dbReference type="SUPFAM" id="SSF47323">
    <property type="entry name" value="Anticodon-binding domain of a subclass of class I aminoacyl-tRNA synthetases"/>
    <property type="match status" value="1"/>
</dbReference>
<dbReference type="HAMAP" id="MF_00041">
    <property type="entry name" value="Cys_tRNA_synth"/>
    <property type="match status" value="1"/>
</dbReference>
<accession>A0A420ZCZ3</accession>
<keyword evidence="3 9" id="KW-0479">Metal-binding</keyword>
<reference evidence="12 13" key="1">
    <citation type="submission" date="2018-06" db="EMBL/GenBank/DDBJ databases">
        <title>Extensive metabolic versatility and redundancy in microbially diverse, dynamic hydrothermal sediments.</title>
        <authorList>
            <person name="Dombrowski N."/>
            <person name="Teske A."/>
            <person name="Baker B.J."/>
        </authorList>
    </citation>
    <scope>NUCLEOTIDE SEQUENCE [LARGE SCALE GENOMIC DNA]</scope>
    <source>
        <strain evidence="12">B79_G16</strain>
    </source>
</reference>
<evidence type="ECO:0000256" key="9">
    <source>
        <dbReference type="HAMAP-Rule" id="MF_00041"/>
    </source>
</evidence>
<dbReference type="GO" id="GO:0008270">
    <property type="term" value="F:zinc ion binding"/>
    <property type="evidence" value="ECO:0007669"/>
    <property type="project" value="UniProtKB-UniRule"/>
</dbReference>